<reference evidence="2 3" key="1">
    <citation type="submission" date="2018-04" db="EMBL/GenBank/DDBJ databases">
        <title>Novel Campyloabacter and Helicobacter Species and Strains.</title>
        <authorList>
            <person name="Mannion A.J."/>
            <person name="Shen Z."/>
            <person name="Fox J.G."/>
        </authorList>
    </citation>
    <scope>NUCLEOTIDE SEQUENCE [LARGE SCALE GENOMIC DNA]</scope>
    <source>
        <strain evidence="2 3">MIT 17-337</strain>
    </source>
</reference>
<dbReference type="EMBL" id="NXLQ01000013">
    <property type="protein sequence ID" value="RDU65334.1"/>
    <property type="molecule type" value="Genomic_DNA"/>
</dbReference>
<sequence length="247" mass="29397">MISTSIVFFGIIIYYVHALCMFCVSFTIQSEYSIYYKYGIYTIYMASLILTLCCFFIPLYEGFSAIVLCYSLFDIPCVLCVLLTFYLILKILLQDYYIIKEKNLSLCNITALRGFIHKSYKRYINIKKSVLPLFIVQNLYKTHTFAFIILMMFGFLLYGNTLNLLEFDLYHQNLYIHALVVFFLIGCIFYCDRIFGIFCLLALIPFAFSQAFDYSILEFLICPYLWVFSFYYVAQRMIKTLWHFFVW</sequence>
<protein>
    <submittedName>
        <fullName evidence="2">Uncharacterized protein</fullName>
    </submittedName>
</protein>
<feature type="transmembrane region" description="Helical" evidence="1">
    <location>
        <begin position="38"/>
        <end position="59"/>
    </location>
</feature>
<keyword evidence="1" id="KW-0472">Membrane</keyword>
<feature type="transmembrane region" description="Helical" evidence="1">
    <location>
        <begin position="216"/>
        <end position="234"/>
    </location>
</feature>
<dbReference type="RefSeq" id="WP_115543223.1">
    <property type="nucleotide sequence ID" value="NZ_NXLQ01000013.1"/>
</dbReference>
<evidence type="ECO:0000256" key="1">
    <source>
        <dbReference type="SAM" id="Phobius"/>
    </source>
</evidence>
<accession>A0A3D8IL30</accession>
<keyword evidence="1" id="KW-0812">Transmembrane</keyword>
<dbReference type="OrthoDB" id="5330009at2"/>
<comment type="caution">
    <text evidence="2">The sequence shown here is derived from an EMBL/GenBank/DDBJ whole genome shotgun (WGS) entry which is preliminary data.</text>
</comment>
<dbReference type="Proteomes" id="UP000256379">
    <property type="component" value="Unassembled WGS sequence"/>
</dbReference>
<organism evidence="2 3">
    <name type="scientific">Helicobacter didelphidarum</name>
    <dbReference type="NCBI Taxonomy" id="2040648"/>
    <lineage>
        <taxon>Bacteria</taxon>
        <taxon>Pseudomonadati</taxon>
        <taxon>Campylobacterota</taxon>
        <taxon>Epsilonproteobacteria</taxon>
        <taxon>Campylobacterales</taxon>
        <taxon>Helicobacteraceae</taxon>
        <taxon>Helicobacter</taxon>
    </lineage>
</organism>
<feature type="transmembrane region" description="Helical" evidence="1">
    <location>
        <begin position="6"/>
        <end position="26"/>
    </location>
</feature>
<feature type="transmembrane region" description="Helical" evidence="1">
    <location>
        <begin position="144"/>
        <end position="162"/>
    </location>
</feature>
<keyword evidence="1" id="KW-1133">Transmembrane helix</keyword>
<feature type="transmembrane region" description="Helical" evidence="1">
    <location>
        <begin position="174"/>
        <end position="204"/>
    </location>
</feature>
<gene>
    <name evidence="2" type="ORF">CQA53_06590</name>
</gene>
<proteinExistence type="predicted"/>
<dbReference type="AlphaFoldDB" id="A0A3D8IL30"/>
<evidence type="ECO:0000313" key="3">
    <source>
        <dbReference type="Proteomes" id="UP000256379"/>
    </source>
</evidence>
<feature type="transmembrane region" description="Helical" evidence="1">
    <location>
        <begin position="65"/>
        <end position="89"/>
    </location>
</feature>
<keyword evidence="3" id="KW-1185">Reference proteome</keyword>
<name>A0A3D8IL30_9HELI</name>
<evidence type="ECO:0000313" key="2">
    <source>
        <dbReference type="EMBL" id="RDU65334.1"/>
    </source>
</evidence>